<dbReference type="Pfam" id="PF01934">
    <property type="entry name" value="HepT-like"/>
    <property type="match status" value="1"/>
</dbReference>
<evidence type="ECO:0008006" key="7">
    <source>
        <dbReference type="Google" id="ProtNLM"/>
    </source>
</evidence>
<evidence type="ECO:0000313" key="6">
    <source>
        <dbReference type="Proteomes" id="UP000037600"/>
    </source>
</evidence>
<organism evidence="5 6">
    <name type="scientific">Catenovulum maritimum</name>
    <dbReference type="NCBI Taxonomy" id="1513271"/>
    <lineage>
        <taxon>Bacteria</taxon>
        <taxon>Pseudomonadati</taxon>
        <taxon>Pseudomonadota</taxon>
        <taxon>Gammaproteobacteria</taxon>
        <taxon>Alteromonadales</taxon>
        <taxon>Alteromonadaceae</taxon>
        <taxon>Catenovulum</taxon>
    </lineage>
</organism>
<keyword evidence="3" id="KW-0378">Hydrolase</keyword>
<dbReference type="EMBL" id="LAZL01000021">
    <property type="protein sequence ID" value="KMT64717.1"/>
    <property type="molecule type" value="Genomic_DNA"/>
</dbReference>
<dbReference type="InterPro" id="IPR037038">
    <property type="entry name" value="HepT-like_sf"/>
</dbReference>
<gene>
    <name evidence="5" type="ORF">XM47_12720</name>
</gene>
<keyword evidence="2" id="KW-0540">Nuclease</keyword>
<dbReference type="Proteomes" id="UP000037600">
    <property type="component" value="Unassembled WGS sequence"/>
</dbReference>
<keyword evidence="1" id="KW-1277">Toxin-antitoxin system</keyword>
<sequence length="140" mass="16270">MTDGLKLYLNEVQSHIASNLTQLEELREDILNQNFRPRDYRATERLLQLSTEACIGLAKHLTKKIQKVAASDAYQAFKILAENNFITLEELAEWRKIIGMRNSLVHDYLNIDLQVLEQILINQKYLTLSDFTNKAIHILK</sequence>
<accession>A0A0J8GPK7</accession>
<dbReference type="SUPFAM" id="SSF81593">
    <property type="entry name" value="Nucleotidyltransferase substrate binding subunit/domain"/>
    <property type="match status" value="1"/>
</dbReference>
<evidence type="ECO:0000256" key="2">
    <source>
        <dbReference type="ARBA" id="ARBA00022722"/>
    </source>
</evidence>
<evidence type="ECO:0000313" key="5">
    <source>
        <dbReference type="EMBL" id="KMT64717.1"/>
    </source>
</evidence>
<reference evidence="5 6" key="1">
    <citation type="submission" date="2015-04" db="EMBL/GenBank/DDBJ databases">
        <title>Draft Genome Sequence of the Novel Agar-Digesting Marine Bacterium Q1.</title>
        <authorList>
            <person name="Li Y."/>
            <person name="Li D."/>
            <person name="Chen G."/>
            <person name="Du Z."/>
        </authorList>
    </citation>
    <scope>NUCLEOTIDE SEQUENCE [LARGE SCALE GENOMIC DNA]</scope>
    <source>
        <strain evidence="5 6">Q1</strain>
    </source>
</reference>
<dbReference type="GO" id="GO:0110001">
    <property type="term" value="C:toxin-antitoxin complex"/>
    <property type="evidence" value="ECO:0007669"/>
    <property type="project" value="InterPro"/>
</dbReference>
<dbReference type="InterPro" id="IPR052379">
    <property type="entry name" value="Type_VII_TA_RNase"/>
</dbReference>
<comment type="similarity">
    <text evidence="4">Belongs to the HepT RNase toxin family.</text>
</comment>
<dbReference type="AlphaFoldDB" id="A0A0J8GPK7"/>
<dbReference type="STRING" id="1513271.XM47_12720"/>
<dbReference type="OrthoDB" id="4829434at2"/>
<evidence type="ECO:0000256" key="1">
    <source>
        <dbReference type="ARBA" id="ARBA00022649"/>
    </source>
</evidence>
<dbReference type="NCBIfam" id="NF047751">
    <property type="entry name" value="HepT_toxin"/>
    <property type="match status" value="1"/>
</dbReference>
<dbReference type="InterPro" id="IPR008201">
    <property type="entry name" value="HepT-like"/>
</dbReference>
<name>A0A0J8GPK7_9ALTE</name>
<dbReference type="GO" id="GO:0004540">
    <property type="term" value="F:RNA nuclease activity"/>
    <property type="evidence" value="ECO:0007669"/>
    <property type="project" value="InterPro"/>
</dbReference>
<evidence type="ECO:0000256" key="3">
    <source>
        <dbReference type="ARBA" id="ARBA00022801"/>
    </source>
</evidence>
<dbReference type="RefSeq" id="WP_048693148.1">
    <property type="nucleotide sequence ID" value="NZ_KQ130494.1"/>
</dbReference>
<protein>
    <recommendedName>
        <fullName evidence="7">DUF86 domain-containing protein</fullName>
    </recommendedName>
</protein>
<evidence type="ECO:0000256" key="4">
    <source>
        <dbReference type="ARBA" id="ARBA00024207"/>
    </source>
</evidence>
<dbReference type="PANTHER" id="PTHR33397">
    <property type="entry name" value="UPF0331 PROTEIN YUTE"/>
    <property type="match status" value="1"/>
</dbReference>
<keyword evidence="6" id="KW-1185">Reference proteome</keyword>
<proteinExistence type="inferred from homology"/>
<dbReference type="Gene3D" id="1.20.120.580">
    <property type="entry name" value="bsu32300-like"/>
    <property type="match status" value="1"/>
</dbReference>
<dbReference type="PANTHER" id="PTHR33397:SF5">
    <property type="entry name" value="RNASE YUTE-RELATED"/>
    <property type="match status" value="1"/>
</dbReference>
<comment type="caution">
    <text evidence="5">The sequence shown here is derived from an EMBL/GenBank/DDBJ whole genome shotgun (WGS) entry which is preliminary data.</text>
</comment>
<dbReference type="GO" id="GO:0016787">
    <property type="term" value="F:hydrolase activity"/>
    <property type="evidence" value="ECO:0007669"/>
    <property type="project" value="UniProtKB-KW"/>
</dbReference>